<feature type="compositionally biased region" description="Low complexity" evidence="2">
    <location>
        <begin position="261"/>
        <end position="281"/>
    </location>
</feature>
<dbReference type="RefSeq" id="WP_378257669.1">
    <property type="nucleotide sequence ID" value="NZ_JBHSJV010000001.1"/>
</dbReference>
<proteinExistence type="predicted"/>
<evidence type="ECO:0000256" key="1">
    <source>
        <dbReference type="SAM" id="Coils"/>
    </source>
</evidence>
<evidence type="ECO:0000256" key="2">
    <source>
        <dbReference type="SAM" id="MobiDB-lite"/>
    </source>
</evidence>
<organism evidence="3 4">
    <name type="scientific">Aquimarina hainanensis</name>
    <dbReference type="NCBI Taxonomy" id="1578017"/>
    <lineage>
        <taxon>Bacteria</taxon>
        <taxon>Pseudomonadati</taxon>
        <taxon>Bacteroidota</taxon>
        <taxon>Flavobacteriia</taxon>
        <taxon>Flavobacteriales</taxon>
        <taxon>Flavobacteriaceae</taxon>
        <taxon>Aquimarina</taxon>
    </lineage>
</organism>
<feature type="compositionally biased region" description="Polar residues" evidence="2">
    <location>
        <begin position="282"/>
        <end position="293"/>
    </location>
</feature>
<dbReference type="Proteomes" id="UP001597459">
    <property type="component" value="Unassembled WGS sequence"/>
</dbReference>
<feature type="region of interest" description="Disordered" evidence="2">
    <location>
        <begin position="249"/>
        <end position="293"/>
    </location>
</feature>
<protein>
    <submittedName>
        <fullName evidence="3">Uncharacterized protein</fullName>
    </submittedName>
</protein>
<reference evidence="4" key="1">
    <citation type="journal article" date="2019" name="Int. J. Syst. Evol. Microbiol.">
        <title>The Global Catalogue of Microorganisms (GCM) 10K type strain sequencing project: providing services to taxonomists for standard genome sequencing and annotation.</title>
        <authorList>
            <consortium name="The Broad Institute Genomics Platform"/>
            <consortium name="The Broad Institute Genome Sequencing Center for Infectious Disease"/>
            <person name="Wu L."/>
            <person name="Ma J."/>
        </authorList>
    </citation>
    <scope>NUCLEOTIDE SEQUENCE [LARGE SCALE GENOMIC DNA]</scope>
    <source>
        <strain evidence="4">KCTC 42423</strain>
    </source>
</reference>
<accession>A0ABW5N5Y8</accession>
<evidence type="ECO:0000313" key="4">
    <source>
        <dbReference type="Proteomes" id="UP001597459"/>
    </source>
</evidence>
<feature type="coiled-coil region" evidence="1">
    <location>
        <begin position="179"/>
        <end position="206"/>
    </location>
</feature>
<name>A0ABW5N5Y8_9FLAO</name>
<dbReference type="EMBL" id="JBHULX010000004">
    <property type="protein sequence ID" value="MFD2590354.1"/>
    <property type="molecule type" value="Genomic_DNA"/>
</dbReference>
<evidence type="ECO:0000313" key="3">
    <source>
        <dbReference type="EMBL" id="MFD2590354.1"/>
    </source>
</evidence>
<sequence>MKKIKNYITAELAKKKIARYKYWNIKDESGISITCSEDELGGQSFGDILDKIITDNVDAEVQVKFGTNEQSSRQNTPLFIRINETIEWVEPEEEDTVQINGVPHKVDKNGNVNINFTTAETPVIETPDYFKQELEIQLEGLRKESALKEQRFQAELHHKLAEQTLKFKEMMLTDRESKITQREQQLAEQENALEEKQQQMSQQLKGYVKLIPSTLAGVINDWITTKTTPLSGTQKQSSQKKEVQRNQVAFSFIEEEDQDTTDQPITDIQTQETQEEQQTPESNQQTLTIDEDL</sequence>
<keyword evidence="1" id="KW-0175">Coiled coil</keyword>
<gene>
    <name evidence="3" type="ORF">ACFSTE_05885</name>
</gene>
<keyword evidence="4" id="KW-1185">Reference proteome</keyword>
<comment type="caution">
    <text evidence="3">The sequence shown here is derived from an EMBL/GenBank/DDBJ whole genome shotgun (WGS) entry which is preliminary data.</text>
</comment>